<name>A0A6J1TJQ0_FRAOC</name>
<evidence type="ECO:0000313" key="6">
    <source>
        <dbReference type="Proteomes" id="UP000504606"/>
    </source>
</evidence>
<evidence type="ECO:0000256" key="2">
    <source>
        <dbReference type="ARBA" id="ARBA00022771"/>
    </source>
</evidence>
<sequence length="215" mass="24530">MDCDMCFEEFDLVKRTPKVVPCGHTVCLQCLRRSTRKECPTCRTGFDASPASLPDNFAVLRLLEREAEDASSSGGLCVRCSAVARDRCWSEHTVFIVEPALARYLEEAQERADRLEWPRLRVVEILDALIDDVRVRPPRDPRADAGRGAGRGHFKPEQIETALQDWRRHMFDVKWAAQPLWSLRPRPLWGEGRAPESRYGWPVYTDDGPPAPPVF</sequence>
<reference evidence="7" key="1">
    <citation type="submission" date="2025-08" db="UniProtKB">
        <authorList>
            <consortium name="RefSeq"/>
        </authorList>
    </citation>
    <scope>IDENTIFICATION</scope>
    <source>
        <tissue evidence="7">Whole organism</tissue>
    </source>
</reference>
<evidence type="ECO:0000256" key="3">
    <source>
        <dbReference type="ARBA" id="ARBA00022833"/>
    </source>
</evidence>
<evidence type="ECO:0000256" key="4">
    <source>
        <dbReference type="PROSITE-ProRule" id="PRU00175"/>
    </source>
</evidence>
<dbReference type="SUPFAM" id="SSF57850">
    <property type="entry name" value="RING/U-box"/>
    <property type="match status" value="1"/>
</dbReference>
<gene>
    <name evidence="7" type="primary">LOC113217336</name>
</gene>
<dbReference type="InterPro" id="IPR013083">
    <property type="entry name" value="Znf_RING/FYVE/PHD"/>
</dbReference>
<keyword evidence="1" id="KW-0479">Metal-binding</keyword>
<proteinExistence type="predicted"/>
<dbReference type="InterPro" id="IPR051435">
    <property type="entry name" value="RING_finger_E3_ubiq-ligases"/>
</dbReference>
<dbReference type="Pfam" id="PF14634">
    <property type="entry name" value="zf-RING_5"/>
    <property type="match status" value="1"/>
</dbReference>
<dbReference type="PROSITE" id="PS50089">
    <property type="entry name" value="ZF_RING_2"/>
    <property type="match status" value="1"/>
</dbReference>
<dbReference type="GO" id="GO:0061630">
    <property type="term" value="F:ubiquitin protein ligase activity"/>
    <property type="evidence" value="ECO:0007669"/>
    <property type="project" value="TreeGrafter"/>
</dbReference>
<dbReference type="Gene3D" id="3.30.40.10">
    <property type="entry name" value="Zinc/RING finger domain, C3HC4 (zinc finger)"/>
    <property type="match status" value="1"/>
</dbReference>
<feature type="domain" description="RING-type" evidence="5">
    <location>
        <begin position="3"/>
        <end position="43"/>
    </location>
</feature>
<dbReference type="GO" id="GO:0008270">
    <property type="term" value="F:zinc ion binding"/>
    <property type="evidence" value="ECO:0007669"/>
    <property type="project" value="UniProtKB-KW"/>
</dbReference>
<dbReference type="AlphaFoldDB" id="A0A6J1TJQ0"/>
<organism evidence="6 7">
    <name type="scientific">Frankliniella occidentalis</name>
    <name type="common">Western flower thrips</name>
    <name type="synonym">Euthrips occidentalis</name>
    <dbReference type="NCBI Taxonomy" id="133901"/>
    <lineage>
        <taxon>Eukaryota</taxon>
        <taxon>Metazoa</taxon>
        <taxon>Ecdysozoa</taxon>
        <taxon>Arthropoda</taxon>
        <taxon>Hexapoda</taxon>
        <taxon>Insecta</taxon>
        <taxon>Pterygota</taxon>
        <taxon>Neoptera</taxon>
        <taxon>Paraneoptera</taxon>
        <taxon>Thysanoptera</taxon>
        <taxon>Terebrantia</taxon>
        <taxon>Thripoidea</taxon>
        <taxon>Thripidae</taxon>
        <taxon>Frankliniella</taxon>
    </lineage>
</organism>
<dbReference type="SMART" id="SM00184">
    <property type="entry name" value="RING"/>
    <property type="match status" value="1"/>
</dbReference>
<dbReference type="KEGG" id="foc:113217336"/>
<keyword evidence="2 4" id="KW-0863">Zinc-finger</keyword>
<keyword evidence="3" id="KW-0862">Zinc</keyword>
<dbReference type="PROSITE" id="PS00518">
    <property type="entry name" value="ZF_RING_1"/>
    <property type="match status" value="1"/>
</dbReference>
<evidence type="ECO:0000259" key="5">
    <source>
        <dbReference type="PROSITE" id="PS50089"/>
    </source>
</evidence>
<dbReference type="GO" id="GO:0016567">
    <property type="term" value="P:protein ubiquitination"/>
    <property type="evidence" value="ECO:0007669"/>
    <property type="project" value="TreeGrafter"/>
</dbReference>
<dbReference type="InterPro" id="IPR001841">
    <property type="entry name" value="Znf_RING"/>
</dbReference>
<dbReference type="Proteomes" id="UP000504606">
    <property type="component" value="Unplaced"/>
</dbReference>
<accession>A0A6J1TJQ0</accession>
<protein>
    <submittedName>
        <fullName evidence="7">Uncharacterized protein LOC113217336 isoform X1</fullName>
    </submittedName>
</protein>
<evidence type="ECO:0000313" key="7">
    <source>
        <dbReference type="RefSeq" id="XP_026292972.1"/>
    </source>
</evidence>
<dbReference type="PANTHER" id="PTHR22791">
    <property type="entry name" value="RING-TYPE DOMAIN-CONTAINING PROTEIN"/>
    <property type="match status" value="1"/>
</dbReference>
<keyword evidence="6" id="KW-1185">Reference proteome</keyword>
<dbReference type="InterPro" id="IPR017907">
    <property type="entry name" value="Znf_RING_CS"/>
</dbReference>
<dbReference type="OrthoDB" id="654191at2759"/>
<evidence type="ECO:0000256" key="1">
    <source>
        <dbReference type="ARBA" id="ARBA00022723"/>
    </source>
</evidence>
<dbReference type="RefSeq" id="XP_026292972.1">
    <property type="nucleotide sequence ID" value="XM_026437187.2"/>
</dbReference>
<dbReference type="GeneID" id="113217336"/>
<dbReference type="PANTHER" id="PTHR22791:SF6">
    <property type="entry name" value="RING-TYPE DOMAIN-CONTAINING PROTEIN"/>
    <property type="match status" value="1"/>
</dbReference>